<dbReference type="Pfam" id="PF01292">
    <property type="entry name" value="Ni_hydr_CYTB"/>
    <property type="match status" value="1"/>
</dbReference>
<dbReference type="GO" id="GO:0009055">
    <property type="term" value="F:electron transfer activity"/>
    <property type="evidence" value="ECO:0007669"/>
    <property type="project" value="InterPro"/>
</dbReference>
<evidence type="ECO:0000256" key="10">
    <source>
        <dbReference type="ARBA" id="ARBA00023004"/>
    </source>
</evidence>
<feature type="transmembrane region" description="Helical" evidence="13">
    <location>
        <begin position="155"/>
        <end position="174"/>
    </location>
</feature>
<evidence type="ECO:0000256" key="5">
    <source>
        <dbReference type="ARBA" id="ARBA00022617"/>
    </source>
</evidence>
<keyword evidence="6 13" id="KW-0812">Transmembrane</keyword>
<evidence type="ECO:0000256" key="8">
    <source>
        <dbReference type="ARBA" id="ARBA00022982"/>
    </source>
</evidence>
<dbReference type="AlphaFoldDB" id="A0A371X8C0"/>
<evidence type="ECO:0000256" key="7">
    <source>
        <dbReference type="ARBA" id="ARBA00022723"/>
    </source>
</evidence>
<evidence type="ECO:0000256" key="3">
    <source>
        <dbReference type="ARBA" id="ARBA00022448"/>
    </source>
</evidence>
<evidence type="ECO:0000256" key="13">
    <source>
        <dbReference type="SAM" id="Phobius"/>
    </source>
</evidence>
<dbReference type="GO" id="GO:0022904">
    <property type="term" value="P:respiratory electron transport chain"/>
    <property type="evidence" value="ECO:0007669"/>
    <property type="project" value="InterPro"/>
</dbReference>
<name>A0A371X8C0_9HYPH</name>
<dbReference type="InterPro" id="IPR011577">
    <property type="entry name" value="Cyt_b561_bac/Ni-Hgenase"/>
</dbReference>
<dbReference type="GO" id="GO:0046872">
    <property type="term" value="F:metal ion binding"/>
    <property type="evidence" value="ECO:0007669"/>
    <property type="project" value="UniProtKB-KW"/>
</dbReference>
<keyword evidence="9 13" id="KW-1133">Transmembrane helix</keyword>
<gene>
    <name evidence="15" type="ORF">DYI37_05640</name>
</gene>
<dbReference type="PANTHER" id="PTHR30529:SF1">
    <property type="entry name" value="CYTOCHROME B561 HOMOLOG 2"/>
    <property type="match status" value="1"/>
</dbReference>
<evidence type="ECO:0000256" key="12">
    <source>
        <dbReference type="ARBA" id="ARBA00037975"/>
    </source>
</evidence>
<evidence type="ECO:0000313" key="16">
    <source>
        <dbReference type="Proteomes" id="UP000264310"/>
    </source>
</evidence>
<dbReference type="Proteomes" id="UP000264310">
    <property type="component" value="Unassembled WGS sequence"/>
</dbReference>
<evidence type="ECO:0000256" key="1">
    <source>
        <dbReference type="ARBA" id="ARBA00001970"/>
    </source>
</evidence>
<feature type="transmembrane region" description="Helical" evidence="13">
    <location>
        <begin position="62"/>
        <end position="83"/>
    </location>
</feature>
<dbReference type="SUPFAM" id="SSF81342">
    <property type="entry name" value="Transmembrane di-heme cytochromes"/>
    <property type="match status" value="1"/>
</dbReference>
<evidence type="ECO:0000256" key="6">
    <source>
        <dbReference type="ARBA" id="ARBA00022692"/>
    </source>
</evidence>
<dbReference type="GO" id="GO:0005886">
    <property type="term" value="C:plasma membrane"/>
    <property type="evidence" value="ECO:0007669"/>
    <property type="project" value="UniProtKB-SubCell"/>
</dbReference>
<keyword evidence="5" id="KW-0349">Heme</keyword>
<keyword evidence="4" id="KW-1003">Cell membrane</keyword>
<evidence type="ECO:0000256" key="9">
    <source>
        <dbReference type="ARBA" id="ARBA00022989"/>
    </source>
</evidence>
<keyword evidence="8" id="KW-0249">Electron transport</keyword>
<proteinExistence type="inferred from homology"/>
<evidence type="ECO:0000313" key="15">
    <source>
        <dbReference type="EMBL" id="RFC65314.1"/>
    </source>
</evidence>
<dbReference type="InterPro" id="IPR016174">
    <property type="entry name" value="Di-haem_cyt_TM"/>
</dbReference>
<evidence type="ECO:0000256" key="2">
    <source>
        <dbReference type="ARBA" id="ARBA00004651"/>
    </source>
</evidence>
<keyword evidence="11 13" id="KW-0472">Membrane</keyword>
<sequence>MQNPARPGLRPCRGGFLPEDPVPALASPGRVPKTCLVHAIRPVGRIQAGDGRMSAHASGRTGWTRLNVLLHWAVVLLILAQWIEAEWMETLWDSVTEGEQIGTTGLVLGYTHIVCGTFILAAALVRLLDRFVNGRPPYPASNPSWTMWLSKITHFGLYGIIIVMPALGLAAWWTGNDEFAHWHTRLWDPLLILAGLHILGALAEHFYFRTDSLAKMVPGLSEPRGGGRNDLA</sequence>
<keyword evidence="3" id="KW-0813">Transport</keyword>
<evidence type="ECO:0000259" key="14">
    <source>
        <dbReference type="Pfam" id="PF01292"/>
    </source>
</evidence>
<organism evidence="15 16">
    <name type="scientific">Fulvimarina endophytica</name>
    <dbReference type="NCBI Taxonomy" id="2293836"/>
    <lineage>
        <taxon>Bacteria</taxon>
        <taxon>Pseudomonadati</taxon>
        <taxon>Pseudomonadota</taxon>
        <taxon>Alphaproteobacteria</taxon>
        <taxon>Hyphomicrobiales</taxon>
        <taxon>Aurantimonadaceae</taxon>
        <taxon>Fulvimarina</taxon>
    </lineage>
</organism>
<evidence type="ECO:0000256" key="4">
    <source>
        <dbReference type="ARBA" id="ARBA00022475"/>
    </source>
</evidence>
<keyword evidence="16" id="KW-1185">Reference proteome</keyword>
<reference evidence="15 16" key="1">
    <citation type="submission" date="2018-08" db="EMBL/GenBank/DDBJ databases">
        <title>Fulvimarina sp. 85, whole genome shotgun sequence.</title>
        <authorList>
            <person name="Tuo L."/>
        </authorList>
    </citation>
    <scope>NUCLEOTIDE SEQUENCE [LARGE SCALE GENOMIC DNA]</scope>
    <source>
        <strain evidence="15 16">85</strain>
    </source>
</reference>
<feature type="transmembrane region" description="Helical" evidence="13">
    <location>
        <begin position="186"/>
        <end position="208"/>
    </location>
</feature>
<dbReference type="GO" id="GO:0020037">
    <property type="term" value="F:heme binding"/>
    <property type="evidence" value="ECO:0007669"/>
    <property type="project" value="TreeGrafter"/>
</dbReference>
<dbReference type="PANTHER" id="PTHR30529">
    <property type="entry name" value="CYTOCHROME B561"/>
    <property type="match status" value="1"/>
</dbReference>
<comment type="cofactor">
    <cofactor evidence="1">
        <name>heme b</name>
        <dbReference type="ChEBI" id="CHEBI:60344"/>
    </cofactor>
</comment>
<evidence type="ECO:0000256" key="11">
    <source>
        <dbReference type="ARBA" id="ARBA00023136"/>
    </source>
</evidence>
<keyword evidence="10" id="KW-0408">Iron</keyword>
<feature type="transmembrane region" description="Helical" evidence="13">
    <location>
        <begin position="103"/>
        <end position="125"/>
    </location>
</feature>
<comment type="caution">
    <text evidence="15">The sequence shown here is derived from an EMBL/GenBank/DDBJ whole genome shotgun (WGS) entry which is preliminary data.</text>
</comment>
<dbReference type="InterPro" id="IPR052168">
    <property type="entry name" value="Cytochrome_b561_oxidase"/>
</dbReference>
<feature type="domain" description="Cytochrome b561 bacterial/Ni-hydrogenase" evidence="14">
    <location>
        <begin position="63"/>
        <end position="219"/>
    </location>
</feature>
<protein>
    <submittedName>
        <fullName evidence="15">DUF3995 domain-containing protein</fullName>
    </submittedName>
</protein>
<keyword evidence="7" id="KW-0479">Metal-binding</keyword>
<comment type="subcellular location">
    <subcellularLocation>
        <location evidence="2">Cell membrane</location>
        <topology evidence="2">Multi-pass membrane protein</topology>
    </subcellularLocation>
</comment>
<dbReference type="EMBL" id="QURL01000002">
    <property type="protein sequence ID" value="RFC65314.1"/>
    <property type="molecule type" value="Genomic_DNA"/>
</dbReference>
<comment type="similarity">
    <text evidence="12">Belongs to the cytochrome b561 family.</text>
</comment>
<accession>A0A371X8C0</accession>